<proteinExistence type="predicted"/>
<dbReference type="InterPro" id="IPR045518">
    <property type="entry name" value="2EXR"/>
</dbReference>
<keyword evidence="3" id="KW-1185">Reference proteome</keyword>
<evidence type="ECO:0000259" key="1">
    <source>
        <dbReference type="Pfam" id="PF20150"/>
    </source>
</evidence>
<accession>A0ABR2V3L6</accession>
<comment type="caution">
    <text evidence="2">The sequence shown here is derived from an EMBL/GenBank/DDBJ whole genome shotgun (WGS) entry which is preliminary data.</text>
</comment>
<protein>
    <recommendedName>
        <fullName evidence="1">2EXR domain-containing protein</fullName>
    </recommendedName>
</protein>
<sequence length="402" mass="46554">MAPRRSCKTALQLSTRSIFGNGSDLPSQVVEPIKFIITKHKTTEEPAVGFHEFGCFPVEIRLKIWHAAILADSPERFVPLQLNDIRPALLPHKRLLSPYLSVNFECRNEALRYFFTLRVPVYQHINFSPKSPILKSKLRRQRHFLQRQGDRSYRLRSQQAQIQSFPPTCDMRTIVQGRQIGTLYLSPEYDTFVRGLPNAAFDGLLFDVDDIGLHPHGVYYEEYARPAGGFSPNIDKRQVASFAIPDDKFISQIRRLAVAQYYSTDKTHTEVTASFKGRIDSARATSPNFWNQEHYYPGVREHFTFFTSELRSLTKDIFCAPQNVLWRYEMRRWSAITDHPDLPNAGTLWFMAKKRTDGFPQGVGRDEPEDFDFWDIHEQRRVPWGKTPAEPYLRGGVPLEDL</sequence>
<dbReference type="Pfam" id="PF20150">
    <property type="entry name" value="2EXR"/>
    <property type="match status" value="1"/>
</dbReference>
<dbReference type="EMBL" id="JARVKF010000179">
    <property type="protein sequence ID" value="KAK9421502.1"/>
    <property type="molecule type" value="Genomic_DNA"/>
</dbReference>
<evidence type="ECO:0000313" key="2">
    <source>
        <dbReference type="EMBL" id="KAK9421502.1"/>
    </source>
</evidence>
<evidence type="ECO:0000313" key="3">
    <source>
        <dbReference type="Proteomes" id="UP001408356"/>
    </source>
</evidence>
<feature type="domain" description="2EXR" evidence="1">
    <location>
        <begin position="50"/>
        <end position="129"/>
    </location>
</feature>
<reference evidence="2 3" key="1">
    <citation type="journal article" date="2024" name="J. Plant Pathol.">
        <title>Sequence and assembly of the genome of Seiridium unicorne, isolate CBS 538.82, causal agent of cypress canker disease.</title>
        <authorList>
            <person name="Scali E."/>
            <person name="Rocca G.D."/>
            <person name="Danti R."/>
            <person name="Garbelotto M."/>
            <person name="Barberini S."/>
            <person name="Baroncelli R."/>
            <person name="Emiliani G."/>
        </authorList>
    </citation>
    <scope>NUCLEOTIDE SEQUENCE [LARGE SCALE GENOMIC DNA]</scope>
    <source>
        <strain evidence="2 3">BM-138-508</strain>
    </source>
</reference>
<name>A0ABR2V3L6_9PEZI</name>
<organism evidence="2 3">
    <name type="scientific">Seiridium unicorne</name>
    <dbReference type="NCBI Taxonomy" id="138068"/>
    <lineage>
        <taxon>Eukaryota</taxon>
        <taxon>Fungi</taxon>
        <taxon>Dikarya</taxon>
        <taxon>Ascomycota</taxon>
        <taxon>Pezizomycotina</taxon>
        <taxon>Sordariomycetes</taxon>
        <taxon>Xylariomycetidae</taxon>
        <taxon>Amphisphaeriales</taxon>
        <taxon>Sporocadaceae</taxon>
        <taxon>Seiridium</taxon>
    </lineage>
</organism>
<dbReference type="Proteomes" id="UP001408356">
    <property type="component" value="Unassembled WGS sequence"/>
</dbReference>
<gene>
    <name evidence="2" type="ORF">SUNI508_05737</name>
</gene>